<feature type="domain" description="Transcription initiation factor TFIID subunit 2 Ig-like" evidence="8">
    <location>
        <begin position="723"/>
        <end position="862"/>
    </location>
</feature>
<evidence type="ECO:0000313" key="11">
    <source>
        <dbReference type="Proteomes" id="UP001301350"/>
    </source>
</evidence>
<evidence type="ECO:0000256" key="7">
    <source>
        <dbReference type="SAM" id="MobiDB-lite"/>
    </source>
</evidence>
<keyword evidence="5" id="KW-0804">Transcription</keyword>
<dbReference type="GO" id="GO:0005669">
    <property type="term" value="C:transcription factor TFIID complex"/>
    <property type="evidence" value="ECO:0007669"/>
    <property type="project" value="InterPro"/>
</dbReference>
<feature type="region of interest" description="Disordered" evidence="7">
    <location>
        <begin position="1315"/>
        <end position="1374"/>
    </location>
</feature>
<dbReference type="Proteomes" id="UP001301350">
    <property type="component" value="Unassembled WGS sequence"/>
</dbReference>
<dbReference type="PANTHER" id="PTHR15137:SF9">
    <property type="entry name" value="TRANSCRIPTION INITIATION FACTOR TFIID SUBUNIT 2"/>
    <property type="match status" value="1"/>
</dbReference>
<dbReference type="Pfam" id="PF25577">
    <property type="entry name" value="TPR_TAF2_C"/>
    <property type="match status" value="1"/>
</dbReference>
<feature type="domain" description="Transcription initiation factor TFIID subunit 2 TPR repeats" evidence="9">
    <location>
        <begin position="866"/>
        <end position="946"/>
    </location>
</feature>
<name>A0AAV9IRE9_CYACA</name>
<comment type="caution">
    <text evidence="10">The sequence shown here is derived from an EMBL/GenBank/DDBJ whole genome shotgun (WGS) entry which is preliminary data.</text>
</comment>
<evidence type="ECO:0000256" key="1">
    <source>
        <dbReference type="ARBA" id="ARBA00004123"/>
    </source>
</evidence>
<gene>
    <name evidence="10" type="ORF">CDCA_CDCA03G0859</name>
</gene>
<feature type="region of interest" description="Disordered" evidence="7">
    <location>
        <begin position="1"/>
        <end position="122"/>
    </location>
</feature>
<comment type="similarity">
    <text evidence="2">Belongs to the TAF2 family.</text>
</comment>
<dbReference type="InterPro" id="IPR057991">
    <property type="entry name" value="TPR_TAF2_C"/>
</dbReference>
<evidence type="ECO:0000259" key="9">
    <source>
        <dbReference type="Pfam" id="PF25577"/>
    </source>
</evidence>
<evidence type="ECO:0000256" key="4">
    <source>
        <dbReference type="ARBA" id="ARBA00023015"/>
    </source>
</evidence>
<feature type="compositionally biased region" description="Basic and acidic residues" evidence="7">
    <location>
        <begin position="21"/>
        <end position="37"/>
    </location>
</feature>
<evidence type="ECO:0000256" key="2">
    <source>
        <dbReference type="ARBA" id="ARBA00010937"/>
    </source>
</evidence>
<dbReference type="GO" id="GO:0003682">
    <property type="term" value="F:chromatin binding"/>
    <property type="evidence" value="ECO:0007669"/>
    <property type="project" value="TreeGrafter"/>
</dbReference>
<dbReference type="GO" id="GO:0006367">
    <property type="term" value="P:transcription initiation at RNA polymerase II promoter"/>
    <property type="evidence" value="ECO:0007669"/>
    <property type="project" value="TreeGrafter"/>
</dbReference>
<feature type="compositionally biased region" description="Acidic residues" evidence="7">
    <location>
        <begin position="93"/>
        <end position="107"/>
    </location>
</feature>
<dbReference type="InterPro" id="IPR037813">
    <property type="entry name" value="TAF2"/>
</dbReference>
<dbReference type="InterPro" id="IPR057345">
    <property type="entry name" value="Ig-like_TAF2"/>
</dbReference>
<evidence type="ECO:0000313" key="10">
    <source>
        <dbReference type="EMBL" id="KAK4534834.1"/>
    </source>
</evidence>
<feature type="compositionally biased region" description="Polar residues" evidence="7">
    <location>
        <begin position="69"/>
        <end position="80"/>
    </location>
</feature>
<sequence>MDRYGEATASGRGIVDENGGVEEHEEHGRQRAGEEASRGPVRALADATAASSLPRREGEGGDAVKSSRRPIQSASANGHSSRAVDVEAGSGGGDEEDGADDEGDEEGAGGVESGERCTPLAPDEQQRGFRLLHESLRLWVDFERQILQGEADLQLWLCEPQPSEAVRPADAFTLRLNCRRCTIHRVTVNGIDAPFRLESALDDAAALATCAERIYPIPTVDAVEGHRARWAREAALGELHVEVSRALLGTVEGDAEAVGDGEDATKPETTWENQGAASRRTSAWRRQIPGEGGKMFAVCDVIMHIEYETWPDGGGAHFVVGDDVEEDPATSTPDHPDIPEASFDGTAQLPLLQHMYIESRYGMARLWMPCVDTPEAVCAGSSARCPFRLEVTVPTGMRVVAAGELLGSYLERPPRRPRRPPPSASALVDDPEASVTRFVFQVTEPAAAGEILFAAGHLRALPDRLRPQSMTYFCVRGQLRQLVNTTDFVPSALESLESYFGVARPTGSFKAVFVGGGMAEVPQISAVGGIVIAAETELFSDRVIDDVFRSHHLLATALAGMWLGRVFRPVHLSDGWLFVGLAEYVGALCLRKTLGNTWCRLFFRDALKVVIESGQGRLRYSALERPAVGSTPASRYLAMLLVAALDRRAERKGDEVGRSAPAPKKSAAARVDSGEAVRAAVHSLMLSPPKNGALSVKMLVRLLERRHNVHLSGFVRQYLGSNAFPTFTCGYRYDSREHKIELALKQAVAPRRRAGEVREPTLFKGVIKVSVREPEDHYTVECEVVDAVHVFDIPCRTRKGGAMSRARSTDETAAAATAGGEATAGATTVTAMGDAVSATYEPVLWIRIDPEMEWVCAIHLRQSERAWMRQLVGERDVLSQMDCCEAMSSGASVAAARCLRDSILHNAQVHYRVRCAAALALARSAGRETGFAGLEALLTFYRRHYLVERETASAEGEDASATAAASEGVPWWRRCLPRPADFSRDLAAYYLQRALLQALGAVRVAREGDAARRAPTDAFEVLLMVLRYHNNQGNAFDDGYWVRDALRALVSAAYTNDGWQGRRVQSVLERYRMRDHWLPSHQQVVTAACIQAQTELLASGSAVCGDGEGAEAGDEWERYEAFLWQWIPPPPPPARHTESAPPRAGAYGQPSWILRPFEAAIDGLVRLFGDREEVLDRLLRWSMQWPRPRYACCLLQTLSRYGVRGSRLTRLLRSDSEYAMQMVRRVLRQIALESDASVRLYLADWARALWGPREPTPLLPESEYRRRMQRRRGLVVTMPTGRATEAAHPPIGGEADEIEAGAAMPEVVLIKMPEQGEKREEATSDGQRAVAGGASAGDGADSGPVLTVRLPTTAATLDHPIEKRPSTAAREPSRELDIEDATYVHLVESQVFRPAGCAVVDEQWLQHGALPAAGKRWSKKVVMPAGGTISKASGAPEVARTEDAPIQPLRVKLTLDPAASQDHA</sequence>
<dbReference type="EMBL" id="JANCYW010000003">
    <property type="protein sequence ID" value="KAK4534834.1"/>
    <property type="molecule type" value="Genomic_DNA"/>
</dbReference>
<dbReference type="InterPro" id="IPR027268">
    <property type="entry name" value="Peptidase_M4/M1_CTD_sf"/>
</dbReference>
<evidence type="ECO:0000259" key="8">
    <source>
        <dbReference type="Pfam" id="PF25316"/>
    </source>
</evidence>
<feature type="region of interest" description="Disordered" evidence="7">
    <location>
        <begin position="256"/>
        <end position="282"/>
    </location>
</feature>
<proteinExistence type="inferred from homology"/>
<dbReference type="InterPro" id="IPR042097">
    <property type="entry name" value="Aminopeptidase_N-like_N_sf"/>
</dbReference>
<feature type="compositionally biased region" description="Basic and acidic residues" evidence="7">
    <location>
        <begin position="1359"/>
        <end position="1374"/>
    </location>
</feature>
<dbReference type="Gene3D" id="2.60.40.1730">
    <property type="entry name" value="tricorn interacting facor f3 domain"/>
    <property type="match status" value="1"/>
</dbReference>
<evidence type="ECO:0000256" key="6">
    <source>
        <dbReference type="ARBA" id="ARBA00023242"/>
    </source>
</evidence>
<dbReference type="SUPFAM" id="SSF55486">
    <property type="entry name" value="Metalloproteases ('zincins'), catalytic domain"/>
    <property type="match status" value="1"/>
</dbReference>
<evidence type="ECO:0000256" key="3">
    <source>
        <dbReference type="ARBA" id="ARBA00017363"/>
    </source>
</evidence>
<dbReference type="GO" id="GO:0016251">
    <property type="term" value="F:RNA polymerase II general transcription initiation factor activity"/>
    <property type="evidence" value="ECO:0007669"/>
    <property type="project" value="TreeGrafter"/>
</dbReference>
<feature type="compositionally biased region" description="Low complexity" evidence="7">
    <location>
        <begin position="1329"/>
        <end position="1343"/>
    </location>
</feature>
<protein>
    <recommendedName>
        <fullName evidence="3">Transcription initiation factor TFIID subunit 2</fullName>
    </recommendedName>
</protein>
<dbReference type="SUPFAM" id="SSF63737">
    <property type="entry name" value="Leukotriene A4 hydrolase N-terminal domain"/>
    <property type="match status" value="2"/>
</dbReference>
<keyword evidence="4" id="KW-0805">Transcription regulation</keyword>
<keyword evidence="6" id="KW-0539">Nucleus</keyword>
<reference evidence="10 11" key="1">
    <citation type="submission" date="2022-07" db="EMBL/GenBank/DDBJ databases">
        <title>Genome-wide signatures of adaptation to extreme environments.</title>
        <authorList>
            <person name="Cho C.H."/>
            <person name="Yoon H.S."/>
        </authorList>
    </citation>
    <scope>NUCLEOTIDE SEQUENCE [LARGE SCALE GENOMIC DNA]</scope>
    <source>
        <strain evidence="10 11">DBV 063 E5</strain>
    </source>
</reference>
<dbReference type="Pfam" id="PF25316">
    <property type="entry name" value="TAF2_3rd"/>
    <property type="match status" value="1"/>
</dbReference>
<organism evidence="10 11">
    <name type="scientific">Cyanidium caldarium</name>
    <name type="common">Red alga</name>
    <dbReference type="NCBI Taxonomy" id="2771"/>
    <lineage>
        <taxon>Eukaryota</taxon>
        <taxon>Rhodophyta</taxon>
        <taxon>Bangiophyceae</taxon>
        <taxon>Cyanidiales</taxon>
        <taxon>Cyanidiaceae</taxon>
        <taxon>Cyanidium</taxon>
    </lineage>
</organism>
<comment type="subcellular location">
    <subcellularLocation>
        <location evidence="1">Nucleus</location>
    </subcellularLocation>
</comment>
<feature type="compositionally biased region" description="Polar residues" evidence="7">
    <location>
        <begin position="267"/>
        <end position="281"/>
    </location>
</feature>
<evidence type="ECO:0000256" key="5">
    <source>
        <dbReference type="ARBA" id="ARBA00023163"/>
    </source>
</evidence>
<accession>A0AAV9IRE9</accession>
<dbReference type="GO" id="GO:0000976">
    <property type="term" value="F:transcription cis-regulatory region binding"/>
    <property type="evidence" value="ECO:0007669"/>
    <property type="project" value="TreeGrafter"/>
</dbReference>
<dbReference type="PANTHER" id="PTHR15137">
    <property type="entry name" value="TRANSCRIPTION INITIATION FACTOR TFIID"/>
    <property type="match status" value="1"/>
</dbReference>
<dbReference type="Gene3D" id="1.10.390.10">
    <property type="entry name" value="Neutral Protease Domain 2"/>
    <property type="match status" value="1"/>
</dbReference>
<keyword evidence="11" id="KW-1185">Reference proteome</keyword>